<gene>
    <name evidence="2" type="ORF">SY89_01424</name>
</gene>
<comment type="caution">
    <text evidence="2">The sequence shown here is derived from an EMBL/GenBank/DDBJ whole genome shotgun (WGS) entry which is preliminary data.</text>
</comment>
<feature type="transmembrane region" description="Helical" evidence="1">
    <location>
        <begin position="135"/>
        <end position="152"/>
    </location>
</feature>
<dbReference type="InterPro" id="IPR007163">
    <property type="entry name" value="VCA0040-like"/>
</dbReference>
<dbReference type="Proteomes" id="UP000050535">
    <property type="component" value="Unassembled WGS sequence"/>
</dbReference>
<evidence type="ECO:0000313" key="3">
    <source>
        <dbReference type="Proteomes" id="UP000050535"/>
    </source>
</evidence>
<feature type="transmembrane region" description="Helical" evidence="1">
    <location>
        <begin position="223"/>
        <end position="241"/>
    </location>
</feature>
<keyword evidence="3" id="KW-1185">Reference proteome</keyword>
<evidence type="ECO:0000313" key="2">
    <source>
        <dbReference type="EMBL" id="KPN30688.1"/>
    </source>
</evidence>
<organism evidence="2 3">
    <name type="scientific">Halolamina pelagica</name>
    <dbReference type="NCBI Taxonomy" id="699431"/>
    <lineage>
        <taxon>Archaea</taxon>
        <taxon>Methanobacteriati</taxon>
        <taxon>Methanobacteriota</taxon>
        <taxon>Stenosarchaea group</taxon>
        <taxon>Halobacteria</taxon>
        <taxon>Halobacteriales</taxon>
        <taxon>Haloferacaceae</taxon>
    </lineage>
</organism>
<protein>
    <recommendedName>
        <fullName evidence="4">DUF368 domain-containing protein</fullName>
    </recommendedName>
</protein>
<feature type="transmembrane region" description="Helical" evidence="1">
    <location>
        <begin position="253"/>
        <end position="273"/>
    </location>
</feature>
<keyword evidence="1" id="KW-0472">Membrane</keyword>
<dbReference type="PANTHER" id="PTHR37308:SF1">
    <property type="entry name" value="POLYPRENYL-PHOSPHATE TRANSPORTER"/>
    <property type="match status" value="1"/>
</dbReference>
<dbReference type="PANTHER" id="PTHR37308">
    <property type="entry name" value="INTEGRAL MEMBRANE PROTEIN"/>
    <property type="match status" value="1"/>
</dbReference>
<accession>A0A0P7HB70</accession>
<feature type="transmembrane region" description="Helical" evidence="1">
    <location>
        <begin position="77"/>
        <end position="97"/>
    </location>
</feature>
<sequence>MRGRNSLGVYLRGIAMGAADAVPGVSGGTIALLTGIYPRLIAAITAVEPDRLLDIVAAPLPDHRADAVDAFREIDGLFLAALGLGIATAVVTVSRVLEHAMAAYPAATFGGFFGLIGASAWLLRGEMQFDSRGQQAAAVAGFGVAFLLSGQAEGALGHGLPVTFLAGSVAVTAMILPGVSGSLLLLLLGQYEYMISHLTDFVDALLAIATGESAAIPGETPTILTFLAGGVVGLFTVAHVVRWALEHRQAATMTFLVALVVGALRAPVVQTATRLEGGWTPTALGLFGAAAVVGGAVVVSVDRAAGGEAIDI</sequence>
<dbReference type="Pfam" id="PF04018">
    <property type="entry name" value="VCA0040-like"/>
    <property type="match status" value="1"/>
</dbReference>
<feature type="transmembrane region" description="Helical" evidence="1">
    <location>
        <begin position="103"/>
        <end position="123"/>
    </location>
</feature>
<dbReference type="PATRIC" id="fig|699431.3.peg.1457"/>
<dbReference type="STRING" id="699431.SY89_01424"/>
<evidence type="ECO:0008006" key="4">
    <source>
        <dbReference type="Google" id="ProtNLM"/>
    </source>
</evidence>
<name>A0A0P7HB70_9EURY</name>
<keyword evidence="1" id="KW-1133">Transmembrane helix</keyword>
<keyword evidence="1" id="KW-0812">Transmembrane</keyword>
<proteinExistence type="predicted"/>
<dbReference type="EMBL" id="LGUC01000001">
    <property type="protein sequence ID" value="KPN30688.1"/>
    <property type="molecule type" value="Genomic_DNA"/>
</dbReference>
<feature type="transmembrane region" description="Helical" evidence="1">
    <location>
        <begin position="164"/>
        <end position="188"/>
    </location>
</feature>
<feature type="transmembrane region" description="Helical" evidence="1">
    <location>
        <begin position="200"/>
        <end position="217"/>
    </location>
</feature>
<evidence type="ECO:0000256" key="1">
    <source>
        <dbReference type="SAM" id="Phobius"/>
    </source>
</evidence>
<dbReference type="RefSeq" id="WP_054583582.1">
    <property type="nucleotide sequence ID" value="NZ_LGUC01000001.1"/>
</dbReference>
<feature type="transmembrane region" description="Helical" evidence="1">
    <location>
        <begin position="279"/>
        <end position="301"/>
    </location>
</feature>
<reference evidence="3" key="1">
    <citation type="submission" date="2013-11" db="EMBL/GenBank/DDBJ databases">
        <authorList>
            <person name="Hoang H.T."/>
            <person name="Killian M.L."/>
            <person name="Madson D.M."/>
            <person name="Arruda P.H.E."/>
            <person name="Sun D."/>
            <person name="Schwartz K.J."/>
            <person name="Yoon K."/>
        </authorList>
    </citation>
    <scope>NUCLEOTIDE SEQUENCE [LARGE SCALE GENOMIC DNA]</scope>
    <source>
        <strain evidence="3">CDK2</strain>
    </source>
</reference>
<dbReference type="AlphaFoldDB" id="A0A0P7HB70"/>